<evidence type="ECO:0000256" key="1">
    <source>
        <dbReference type="SAM" id="MobiDB-lite"/>
    </source>
</evidence>
<dbReference type="Proteomes" id="UP001328107">
    <property type="component" value="Unassembled WGS sequence"/>
</dbReference>
<dbReference type="EMBL" id="BTRK01000003">
    <property type="protein sequence ID" value="GMR44067.1"/>
    <property type="molecule type" value="Genomic_DNA"/>
</dbReference>
<evidence type="ECO:0000313" key="3">
    <source>
        <dbReference type="Proteomes" id="UP001328107"/>
    </source>
</evidence>
<name>A0AAN4ZTD5_9BILA</name>
<proteinExistence type="predicted"/>
<comment type="caution">
    <text evidence="2">The sequence shown here is derived from an EMBL/GenBank/DDBJ whole genome shotgun (WGS) entry which is preliminary data.</text>
</comment>
<keyword evidence="3" id="KW-1185">Reference proteome</keyword>
<feature type="region of interest" description="Disordered" evidence="1">
    <location>
        <begin position="1"/>
        <end position="25"/>
    </location>
</feature>
<protein>
    <submittedName>
        <fullName evidence="2">Uncharacterized protein</fullName>
    </submittedName>
</protein>
<evidence type="ECO:0000313" key="2">
    <source>
        <dbReference type="EMBL" id="GMR44067.1"/>
    </source>
</evidence>
<dbReference type="AlphaFoldDB" id="A0AAN4ZTD5"/>
<sequence length="82" mass="9340">MSAGDQVSLQKEPKEEPLDDFPPMSQNIEIMNESAVTLREPKEEPLVLFHPYSLENEMEPKEELVDAPLSAVDQVYCANFNF</sequence>
<gene>
    <name evidence="2" type="ORF">PMAYCL1PPCAC_14253</name>
</gene>
<accession>A0AAN4ZTD5</accession>
<reference evidence="3" key="1">
    <citation type="submission" date="2022-10" db="EMBL/GenBank/DDBJ databases">
        <title>Genome assembly of Pristionchus species.</title>
        <authorList>
            <person name="Yoshida K."/>
            <person name="Sommer R.J."/>
        </authorList>
    </citation>
    <scope>NUCLEOTIDE SEQUENCE [LARGE SCALE GENOMIC DNA]</scope>
    <source>
        <strain evidence="3">RS5460</strain>
    </source>
</reference>
<organism evidence="2 3">
    <name type="scientific">Pristionchus mayeri</name>
    <dbReference type="NCBI Taxonomy" id="1317129"/>
    <lineage>
        <taxon>Eukaryota</taxon>
        <taxon>Metazoa</taxon>
        <taxon>Ecdysozoa</taxon>
        <taxon>Nematoda</taxon>
        <taxon>Chromadorea</taxon>
        <taxon>Rhabditida</taxon>
        <taxon>Rhabditina</taxon>
        <taxon>Diplogasteromorpha</taxon>
        <taxon>Diplogasteroidea</taxon>
        <taxon>Neodiplogasteridae</taxon>
        <taxon>Pristionchus</taxon>
    </lineage>
</organism>